<dbReference type="Gene3D" id="3.30.2310.20">
    <property type="entry name" value="RelE-like"/>
    <property type="match status" value="1"/>
</dbReference>
<comment type="caution">
    <text evidence="1">The sequence shown here is derived from an EMBL/GenBank/DDBJ whole genome shotgun (WGS) entry which is preliminary data.</text>
</comment>
<name>A0ABQ6TPC4_9BACT</name>
<dbReference type="Proteomes" id="UP000798046">
    <property type="component" value="Unassembled WGS sequence"/>
</dbReference>
<sequence length="92" mass="10463">MDWTVVFSSKARKQIQKLPGSVQDNLATLVADIQATGPVRGDWPNYSKLSGTEHHCHIKKGRPTYVVVWEEKDRQIRLVEVTYAGTHEKAPY</sequence>
<evidence type="ECO:0000313" key="2">
    <source>
        <dbReference type="Proteomes" id="UP000798046"/>
    </source>
</evidence>
<dbReference type="SUPFAM" id="SSF143011">
    <property type="entry name" value="RelE-like"/>
    <property type="match status" value="1"/>
</dbReference>
<accession>A0ABQ6TPC4</accession>
<dbReference type="RefSeq" id="WP_151156626.1">
    <property type="nucleotide sequence ID" value="NZ_VZRA01000002.1"/>
</dbReference>
<evidence type="ECO:0000313" key="1">
    <source>
        <dbReference type="EMBL" id="KAB0670255.1"/>
    </source>
</evidence>
<organism evidence="1 2">
    <name type="scientific">Oryzomonas sagensis</name>
    <dbReference type="NCBI Taxonomy" id="2603857"/>
    <lineage>
        <taxon>Bacteria</taxon>
        <taxon>Pseudomonadati</taxon>
        <taxon>Thermodesulfobacteriota</taxon>
        <taxon>Desulfuromonadia</taxon>
        <taxon>Geobacterales</taxon>
        <taxon>Geobacteraceae</taxon>
        <taxon>Oryzomonas</taxon>
    </lineage>
</organism>
<reference evidence="1 2" key="1">
    <citation type="journal article" date="2020" name="Microorganisms">
        <title>Description of Three Novel Members in the Family Geobacteraceae, Oryzomonas japonicum gen. nov., sp. nov., Oryzomonas sagensis sp. nov., and Oryzomonas ruber sp. nov.</title>
        <authorList>
            <person name="Xu Z."/>
            <person name="Masuda Y."/>
            <person name="Hayakawa C."/>
            <person name="Ushijima N."/>
            <person name="Kawano K."/>
            <person name="Shiratori Y."/>
            <person name="Senoo K."/>
            <person name="Itoh H."/>
        </authorList>
    </citation>
    <scope>NUCLEOTIDE SEQUENCE [LARGE SCALE GENOMIC DNA]</scope>
    <source>
        <strain evidence="1 2">Red100</strain>
    </source>
</reference>
<keyword evidence="2" id="KW-1185">Reference proteome</keyword>
<protein>
    <submittedName>
        <fullName evidence="1">Cytotoxic translational repressor of toxin-antitoxin stability system</fullName>
    </submittedName>
</protein>
<dbReference type="InterPro" id="IPR035093">
    <property type="entry name" value="RelE/ParE_toxin_dom_sf"/>
</dbReference>
<proteinExistence type="predicted"/>
<gene>
    <name evidence="1" type="ORF">F6V30_08860</name>
</gene>
<dbReference type="EMBL" id="VZRA01000002">
    <property type="protein sequence ID" value="KAB0670255.1"/>
    <property type="molecule type" value="Genomic_DNA"/>
</dbReference>